<dbReference type="EMBL" id="JAUIQD010000006">
    <property type="protein sequence ID" value="KAK3345852.1"/>
    <property type="molecule type" value="Genomic_DNA"/>
</dbReference>
<dbReference type="SUPFAM" id="SSF53474">
    <property type="entry name" value="alpha/beta-Hydrolases"/>
    <property type="match status" value="1"/>
</dbReference>
<evidence type="ECO:0000313" key="6">
    <source>
        <dbReference type="EMBL" id="KAK3345852.1"/>
    </source>
</evidence>
<dbReference type="GO" id="GO:0016298">
    <property type="term" value="F:lipase activity"/>
    <property type="evidence" value="ECO:0007669"/>
    <property type="project" value="InterPro"/>
</dbReference>
<sequence length="344" mass="37724">MTSQSAPSEATDVLIHDLGSDDGRDEQFMIYILPGNPGLISFYEPFAVALALLLKRSSVAKNASIRICGKSFRGFETGATDHNEQAAGPVGLPETILGAETDLMAFATSMSPSSRAASPMVRVILIGHSVGAYALLELLRRQGDRSRADAGARNPVDIVGGILVFPTVTHIARSRAGWILTPILSIWGFAAVVGVLVNIVFLLLPFSFVYGLVRLVTRFPASAATTVTHFLKSRNGIRQTCWLGKEEMRLITEDKWNEDVWGSGSSQDPTLYMYFGQNDLFVPSDARDKLIVAHGNIPGQEESQEARAFIDMHRIPHSWCIDHSDIIAERALPWVEKIISRFSQ</sequence>
<dbReference type="GO" id="GO:0019915">
    <property type="term" value="P:lipid storage"/>
    <property type="evidence" value="ECO:0007669"/>
    <property type="project" value="InterPro"/>
</dbReference>
<dbReference type="InterPro" id="IPR019363">
    <property type="entry name" value="LDAH"/>
</dbReference>
<keyword evidence="5" id="KW-1133">Transmembrane helix</keyword>
<proteinExistence type="inferred from homology"/>
<feature type="transmembrane region" description="Helical" evidence="5">
    <location>
        <begin position="186"/>
        <end position="213"/>
    </location>
</feature>
<dbReference type="Pfam" id="PF10230">
    <property type="entry name" value="LIDHydrolase"/>
    <property type="match status" value="1"/>
</dbReference>
<reference evidence="6" key="2">
    <citation type="submission" date="2023-06" db="EMBL/GenBank/DDBJ databases">
        <authorList>
            <consortium name="Lawrence Berkeley National Laboratory"/>
            <person name="Haridas S."/>
            <person name="Hensen N."/>
            <person name="Bonometti L."/>
            <person name="Westerberg I."/>
            <person name="Brannstrom I.O."/>
            <person name="Guillou S."/>
            <person name="Cros-Aarteil S."/>
            <person name="Calhoun S."/>
            <person name="Kuo A."/>
            <person name="Mondo S."/>
            <person name="Pangilinan J."/>
            <person name="Riley R."/>
            <person name="Labutti K."/>
            <person name="Andreopoulos B."/>
            <person name="Lipzen A."/>
            <person name="Chen C."/>
            <person name="Yanf M."/>
            <person name="Daum C."/>
            <person name="Ng V."/>
            <person name="Clum A."/>
            <person name="Steindorff A."/>
            <person name="Ohm R."/>
            <person name="Martin F."/>
            <person name="Silar P."/>
            <person name="Natvig D."/>
            <person name="Lalanne C."/>
            <person name="Gautier V."/>
            <person name="Ament-Velasquez S.L."/>
            <person name="Kruys A."/>
            <person name="Hutchinson M.I."/>
            <person name="Powell A.J."/>
            <person name="Barry K."/>
            <person name="Miller A.N."/>
            <person name="Grigoriev I.V."/>
            <person name="Debuchy R."/>
            <person name="Gladieux P."/>
            <person name="Thoren M.H."/>
            <person name="Johannesson H."/>
        </authorList>
    </citation>
    <scope>NUCLEOTIDE SEQUENCE</scope>
    <source>
        <strain evidence="6">CBS 955.72</strain>
    </source>
</reference>
<keyword evidence="7" id="KW-1185">Reference proteome</keyword>
<evidence type="ECO:0000313" key="7">
    <source>
        <dbReference type="Proteomes" id="UP001275084"/>
    </source>
</evidence>
<comment type="caution">
    <text evidence="6">The sequence shown here is derived from an EMBL/GenBank/DDBJ whole genome shotgun (WGS) entry which is preliminary data.</text>
</comment>
<organism evidence="6 7">
    <name type="scientific">Lasiosphaeria hispida</name>
    <dbReference type="NCBI Taxonomy" id="260671"/>
    <lineage>
        <taxon>Eukaryota</taxon>
        <taxon>Fungi</taxon>
        <taxon>Dikarya</taxon>
        <taxon>Ascomycota</taxon>
        <taxon>Pezizomycotina</taxon>
        <taxon>Sordariomycetes</taxon>
        <taxon>Sordariomycetidae</taxon>
        <taxon>Sordariales</taxon>
        <taxon>Lasiosphaeriaceae</taxon>
        <taxon>Lasiosphaeria</taxon>
    </lineage>
</organism>
<evidence type="ECO:0008006" key="8">
    <source>
        <dbReference type="Google" id="ProtNLM"/>
    </source>
</evidence>
<keyword evidence="5" id="KW-0472">Membrane</keyword>
<dbReference type="AlphaFoldDB" id="A0AAJ0HA86"/>
<dbReference type="PANTHER" id="PTHR13390">
    <property type="entry name" value="LIPASE"/>
    <property type="match status" value="1"/>
</dbReference>
<dbReference type="PANTHER" id="PTHR13390:SF0">
    <property type="entry name" value="LIPID DROPLET-ASSOCIATED HYDROLASE"/>
    <property type="match status" value="1"/>
</dbReference>
<feature type="transmembrane region" description="Helical" evidence="5">
    <location>
        <begin position="28"/>
        <end position="54"/>
    </location>
</feature>
<evidence type="ECO:0000256" key="3">
    <source>
        <dbReference type="ARBA" id="ARBA00022677"/>
    </source>
</evidence>
<keyword evidence="4" id="KW-0378">Hydrolase</keyword>
<comment type="subcellular location">
    <subcellularLocation>
        <location evidence="1">Lipid droplet</location>
    </subcellularLocation>
</comment>
<dbReference type="Proteomes" id="UP001275084">
    <property type="component" value="Unassembled WGS sequence"/>
</dbReference>
<comment type="similarity">
    <text evidence="2">Belongs to the AB hydrolase superfamily. LDAH family.</text>
</comment>
<keyword evidence="5" id="KW-0812">Transmembrane</keyword>
<dbReference type="Gene3D" id="3.40.50.1820">
    <property type="entry name" value="alpha/beta hydrolase"/>
    <property type="match status" value="1"/>
</dbReference>
<evidence type="ECO:0000256" key="4">
    <source>
        <dbReference type="ARBA" id="ARBA00022801"/>
    </source>
</evidence>
<gene>
    <name evidence="6" type="ORF">B0T25DRAFT_571007</name>
</gene>
<accession>A0AAJ0HA86</accession>
<evidence type="ECO:0000256" key="5">
    <source>
        <dbReference type="SAM" id="Phobius"/>
    </source>
</evidence>
<protein>
    <recommendedName>
        <fullName evidence="8">Lipid droplet-associated hydrolase</fullName>
    </recommendedName>
</protein>
<evidence type="ECO:0000256" key="1">
    <source>
        <dbReference type="ARBA" id="ARBA00004502"/>
    </source>
</evidence>
<keyword evidence="3" id="KW-0551">Lipid droplet</keyword>
<dbReference type="GO" id="GO:0005811">
    <property type="term" value="C:lipid droplet"/>
    <property type="evidence" value="ECO:0007669"/>
    <property type="project" value="UniProtKB-SubCell"/>
</dbReference>
<reference evidence="6" key="1">
    <citation type="journal article" date="2023" name="Mol. Phylogenet. Evol.">
        <title>Genome-scale phylogeny and comparative genomics of the fungal order Sordariales.</title>
        <authorList>
            <person name="Hensen N."/>
            <person name="Bonometti L."/>
            <person name="Westerberg I."/>
            <person name="Brannstrom I.O."/>
            <person name="Guillou S."/>
            <person name="Cros-Aarteil S."/>
            <person name="Calhoun S."/>
            <person name="Haridas S."/>
            <person name="Kuo A."/>
            <person name="Mondo S."/>
            <person name="Pangilinan J."/>
            <person name="Riley R."/>
            <person name="LaButti K."/>
            <person name="Andreopoulos B."/>
            <person name="Lipzen A."/>
            <person name="Chen C."/>
            <person name="Yan M."/>
            <person name="Daum C."/>
            <person name="Ng V."/>
            <person name="Clum A."/>
            <person name="Steindorff A."/>
            <person name="Ohm R.A."/>
            <person name="Martin F."/>
            <person name="Silar P."/>
            <person name="Natvig D.O."/>
            <person name="Lalanne C."/>
            <person name="Gautier V."/>
            <person name="Ament-Velasquez S.L."/>
            <person name="Kruys A."/>
            <person name="Hutchinson M.I."/>
            <person name="Powell A.J."/>
            <person name="Barry K."/>
            <person name="Miller A.N."/>
            <person name="Grigoriev I.V."/>
            <person name="Debuchy R."/>
            <person name="Gladieux P."/>
            <person name="Hiltunen Thoren M."/>
            <person name="Johannesson H."/>
        </authorList>
    </citation>
    <scope>NUCLEOTIDE SEQUENCE</scope>
    <source>
        <strain evidence="6">CBS 955.72</strain>
    </source>
</reference>
<dbReference type="InterPro" id="IPR029058">
    <property type="entry name" value="AB_hydrolase_fold"/>
</dbReference>
<evidence type="ECO:0000256" key="2">
    <source>
        <dbReference type="ARBA" id="ARBA00008300"/>
    </source>
</evidence>
<name>A0AAJ0HA86_9PEZI</name>